<proteinExistence type="predicted"/>
<dbReference type="GO" id="GO:0015627">
    <property type="term" value="C:type II protein secretion system complex"/>
    <property type="evidence" value="ECO:0007669"/>
    <property type="project" value="TreeGrafter"/>
</dbReference>
<organism evidence="3 4">
    <name type="scientific">candidate division WWE3 bacterium</name>
    <dbReference type="NCBI Taxonomy" id="2053526"/>
    <lineage>
        <taxon>Bacteria</taxon>
        <taxon>Katanobacteria</taxon>
    </lineage>
</organism>
<protein>
    <recommendedName>
        <fullName evidence="2">Soluble ligand binding domain-containing protein</fullName>
    </recommendedName>
</protein>
<dbReference type="Proteomes" id="UP000265540">
    <property type="component" value="Unassembled WGS sequence"/>
</dbReference>
<dbReference type="InterPro" id="IPR051675">
    <property type="entry name" value="Endo/Exo/Phosphatase_dom_1"/>
</dbReference>
<dbReference type="Gene3D" id="3.10.560.10">
    <property type="entry name" value="Outer membrane lipoprotein wza domain like"/>
    <property type="match status" value="1"/>
</dbReference>
<keyword evidence="1" id="KW-1133">Transmembrane helix</keyword>
<evidence type="ECO:0000313" key="4">
    <source>
        <dbReference type="Proteomes" id="UP000265540"/>
    </source>
</evidence>
<dbReference type="InterPro" id="IPR019554">
    <property type="entry name" value="Soluble_ligand-bd"/>
</dbReference>
<evidence type="ECO:0000256" key="1">
    <source>
        <dbReference type="SAM" id="Phobius"/>
    </source>
</evidence>
<dbReference type="EMBL" id="QZJF01000005">
    <property type="protein sequence ID" value="RJR27974.1"/>
    <property type="molecule type" value="Genomic_DNA"/>
</dbReference>
<dbReference type="Pfam" id="PF12836">
    <property type="entry name" value="HHH_3"/>
    <property type="match status" value="1"/>
</dbReference>
<keyword evidence="1" id="KW-0472">Membrane</keyword>
<reference evidence="3 4" key="1">
    <citation type="journal article" date="2017" name="ISME J.">
        <title>Energy and carbon metabolisms in a deep terrestrial subsurface fluid microbial community.</title>
        <authorList>
            <person name="Momper L."/>
            <person name="Jungbluth S.P."/>
            <person name="Lee M.D."/>
            <person name="Amend J.P."/>
        </authorList>
    </citation>
    <scope>NUCLEOTIDE SEQUENCE [LARGE SCALE GENOMIC DNA]</scope>
    <source>
        <strain evidence="3">SURF_46</strain>
    </source>
</reference>
<accession>A0A3A4ZFP0</accession>
<keyword evidence="1" id="KW-0812">Transmembrane</keyword>
<dbReference type="Pfam" id="PF10531">
    <property type="entry name" value="SLBB"/>
    <property type="match status" value="1"/>
</dbReference>
<dbReference type="Gene3D" id="1.10.150.280">
    <property type="entry name" value="AF1531-like domain"/>
    <property type="match status" value="1"/>
</dbReference>
<dbReference type="PANTHER" id="PTHR21180">
    <property type="entry name" value="ENDONUCLEASE/EXONUCLEASE/PHOSPHATASE FAMILY DOMAIN-CONTAINING PROTEIN 1"/>
    <property type="match status" value="1"/>
</dbReference>
<evidence type="ECO:0000313" key="3">
    <source>
        <dbReference type="EMBL" id="RJR27974.1"/>
    </source>
</evidence>
<gene>
    <name evidence="3" type="ORF">C4561_00505</name>
</gene>
<dbReference type="PANTHER" id="PTHR21180:SF32">
    <property type="entry name" value="ENDONUCLEASE_EXONUCLEASE_PHOSPHATASE FAMILY DOMAIN-CONTAINING PROTEIN 1"/>
    <property type="match status" value="1"/>
</dbReference>
<feature type="domain" description="Soluble ligand binding" evidence="2">
    <location>
        <begin position="66"/>
        <end position="106"/>
    </location>
</feature>
<feature type="transmembrane region" description="Helical" evidence="1">
    <location>
        <begin position="12"/>
        <end position="33"/>
    </location>
</feature>
<comment type="caution">
    <text evidence="3">The sequence shown here is derived from an EMBL/GenBank/DDBJ whole genome shotgun (WGS) entry which is preliminary data.</text>
</comment>
<sequence length="211" mass="23092">MWSSIKDVLNLRFILGVLLITVLILAIGVAYILSSNHATTISVGDTDDLVESVDSSSSAEVQTRIYVDLSGAVKKPGVYELAVDSRLVDLISDAGGFESSASAMWVAKNLNLSQKLEDMDKFYIPFNWDVQEEVSLKIQDTSMTKNDISSASSVDLNTGTKAEILELPGIGEVYAGRIIDNRPYKDIEDFKVRSGLSQKVIDKISDMIVVH</sequence>
<dbReference type="AlphaFoldDB" id="A0A3A4ZFP0"/>
<name>A0A3A4ZFP0_UNCKA</name>
<dbReference type="SUPFAM" id="SSF81585">
    <property type="entry name" value="PsbU/PolX domain-like"/>
    <property type="match status" value="1"/>
</dbReference>
<evidence type="ECO:0000259" key="2">
    <source>
        <dbReference type="Pfam" id="PF10531"/>
    </source>
</evidence>
<dbReference type="GO" id="GO:0015628">
    <property type="term" value="P:protein secretion by the type II secretion system"/>
    <property type="evidence" value="ECO:0007669"/>
    <property type="project" value="TreeGrafter"/>
</dbReference>